<feature type="repeat" description="WD" evidence="7">
    <location>
        <begin position="347"/>
        <end position="389"/>
    </location>
</feature>
<name>A0A8H7Q4L9_MORIS</name>
<comment type="subcellular location">
    <subcellularLocation>
        <location evidence="6">Nucleus</location>
        <location evidence="6">Nucleolus</location>
    </subcellularLocation>
    <subcellularLocation>
        <location evidence="6">Nucleus</location>
        <location evidence="6">Nucleoplasm</location>
    </subcellularLocation>
</comment>
<dbReference type="PROSITE" id="PS50082">
    <property type="entry name" value="WD_REPEATS_2"/>
    <property type="match status" value="6"/>
</dbReference>
<dbReference type="Pfam" id="PF00400">
    <property type="entry name" value="WD40"/>
    <property type="match status" value="6"/>
</dbReference>
<reference evidence="9" key="1">
    <citation type="submission" date="2020-12" db="EMBL/GenBank/DDBJ databases">
        <title>Metabolic potential, ecology and presence of endohyphal bacteria is reflected in genomic diversity of Mucoromycotina.</title>
        <authorList>
            <person name="Muszewska A."/>
            <person name="Okrasinska A."/>
            <person name="Steczkiewicz K."/>
            <person name="Drgas O."/>
            <person name="Orlowska M."/>
            <person name="Perlinska-Lenart U."/>
            <person name="Aleksandrzak-Piekarczyk T."/>
            <person name="Szatraj K."/>
            <person name="Zielenkiewicz U."/>
            <person name="Pilsyk S."/>
            <person name="Malc E."/>
            <person name="Mieczkowski P."/>
            <person name="Kruszewska J.S."/>
            <person name="Biernat P."/>
            <person name="Pawlowska J."/>
        </authorList>
    </citation>
    <scope>NUCLEOTIDE SEQUENCE</scope>
    <source>
        <strain evidence="9">WA0000067209</strain>
    </source>
</reference>
<evidence type="ECO:0000256" key="1">
    <source>
        <dbReference type="ARBA" id="ARBA00022517"/>
    </source>
</evidence>
<keyword evidence="10" id="KW-1185">Reference proteome</keyword>
<dbReference type="InterPro" id="IPR001680">
    <property type="entry name" value="WD40_rpt"/>
</dbReference>
<dbReference type="InterPro" id="IPR019775">
    <property type="entry name" value="WD40_repeat_CS"/>
</dbReference>
<dbReference type="InterPro" id="IPR015943">
    <property type="entry name" value="WD40/YVTN_repeat-like_dom_sf"/>
</dbReference>
<protein>
    <recommendedName>
        <fullName evidence="6">Ribosome biogenesis protein YTM1</fullName>
    </recommendedName>
</protein>
<feature type="repeat" description="WD" evidence="7">
    <location>
        <begin position="141"/>
        <end position="175"/>
    </location>
</feature>
<evidence type="ECO:0000256" key="3">
    <source>
        <dbReference type="ARBA" id="ARBA00022574"/>
    </source>
</evidence>
<comment type="similarity">
    <text evidence="6">Belongs to the WD repeat WDR12/YTM1 family.</text>
</comment>
<evidence type="ECO:0000313" key="10">
    <source>
        <dbReference type="Proteomes" id="UP000654370"/>
    </source>
</evidence>
<keyword evidence="4" id="KW-0677">Repeat</keyword>
<evidence type="ECO:0000259" key="8">
    <source>
        <dbReference type="Pfam" id="PF08154"/>
    </source>
</evidence>
<dbReference type="InterPro" id="IPR012972">
    <property type="entry name" value="NLE"/>
</dbReference>
<dbReference type="OrthoDB" id="10251381at2759"/>
<evidence type="ECO:0000256" key="4">
    <source>
        <dbReference type="ARBA" id="ARBA00022737"/>
    </source>
</evidence>
<dbReference type="GO" id="GO:0030687">
    <property type="term" value="C:preribosome, large subunit precursor"/>
    <property type="evidence" value="ECO:0007669"/>
    <property type="project" value="UniProtKB-UniRule"/>
</dbReference>
<dbReference type="GO" id="GO:0005654">
    <property type="term" value="C:nucleoplasm"/>
    <property type="evidence" value="ECO:0007669"/>
    <property type="project" value="UniProtKB-SubCell"/>
</dbReference>
<feature type="repeat" description="WD" evidence="7">
    <location>
        <begin position="302"/>
        <end position="343"/>
    </location>
</feature>
<keyword evidence="3 7" id="KW-0853">WD repeat</keyword>
<accession>A0A8H7Q4L9</accession>
<dbReference type="AlphaFoldDB" id="A0A8H7Q4L9"/>
<comment type="caution">
    <text evidence="9">The sequence shown here is derived from an EMBL/GenBank/DDBJ whole genome shotgun (WGS) entry which is preliminary data.</text>
</comment>
<evidence type="ECO:0000313" key="9">
    <source>
        <dbReference type="EMBL" id="KAG2184954.1"/>
    </source>
</evidence>
<dbReference type="Proteomes" id="UP000654370">
    <property type="component" value="Unassembled WGS sequence"/>
</dbReference>
<dbReference type="GO" id="GO:0005730">
    <property type="term" value="C:nucleolus"/>
    <property type="evidence" value="ECO:0007669"/>
    <property type="project" value="UniProtKB-SubCell"/>
</dbReference>
<comment type="subunit">
    <text evidence="6">Component of the NOP7 complex, composed of ERB1, NOP7 and YTM1. Within the NOP7 complex ERB1 appears to interact directly with NOP7 and YTM1. The NOP7 complex also associates with the 66S pre-ribosome.</text>
</comment>
<feature type="repeat" description="WD" evidence="7">
    <location>
        <begin position="260"/>
        <end position="302"/>
    </location>
</feature>
<proteinExistence type="inferred from homology"/>
<keyword evidence="2 6" id="KW-0698">rRNA processing</keyword>
<evidence type="ECO:0000256" key="7">
    <source>
        <dbReference type="PROSITE-ProRule" id="PRU00221"/>
    </source>
</evidence>
<feature type="repeat" description="WD" evidence="7">
    <location>
        <begin position="100"/>
        <end position="134"/>
    </location>
</feature>
<evidence type="ECO:0000256" key="5">
    <source>
        <dbReference type="ARBA" id="ARBA00023242"/>
    </source>
</evidence>
<dbReference type="PRINTS" id="PR00320">
    <property type="entry name" value="GPROTEINBRPT"/>
</dbReference>
<evidence type="ECO:0000256" key="6">
    <source>
        <dbReference type="HAMAP-Rule" id="MF_03029"/>
    </source>
</evidence>
<keyword evidence="1 6" id="KW-0690">Ribosome biogenesis</keyword>
<dbReference type="PANTHER" id="PTHR19855:SF11">
    <property type="entry name" value="RIBOSOME BIOGENESIS PROTEIN WDR12"/>
    <property type="match status" value="1"/>
</dbReference>
<evidence type="ECO:0000256" key="2">
    <source>
        <dbReference type="ARBA" id="ARBA00022552"/>
    </source>
</evidence>
<keyword evidence="5 6" id="KW-0539">Nucleus</keyword>
<dbReference type="GO" id="GO:0000463">
    <property type="term" value="P:maturation of LSU-rRNA from tricistronic rRNA transcript (SSU-rRNA, 5.8S rRNA, LSU-rRNA)"/>
    <property type="evidence" value="ECO:0007669"/>
    <property type="project" value="UniProtKB-UniRule"/>
</dbReference>
<gene>
    <name evidence="6" type="primary">YTM1</name>
    <name evidence="9" type="ORF">INT43_000867</name>
</gene>
<dbReference type="SUPFAM" id="SSF50978">
    <property type="entry name" value="WD40 repeat-like"/>
    <property type="match status" value="1"/>
</dbReference>
<organism evidence="9 10">
    <name type="scientific">Mortierella isabellina</name>
    <name type="common">Filamentous fungus</name>
    <name type="synonym">Umbelopsis isabellina</name>
    <dbReference type="NCBI Taxonomy" id="91625"/>
    <lineage>
        <taxon>Eukaryota</taxon>
        <taxon>Fungi</taxon>
        <taxon>Fungi incertae sedis</taxon>
        <taxon>Mucoromycota</taxon>
        <taxon>Mucoromycotina</taxon>
        <taxon>Umbelopsidomycetes</taxon>
        <taxon>Umbelopsidales</taxon>
        <taxon>Umbelopsidaceae</taxon>
        <taxon>Umbelopsis</taxon>
    </lineage>
</organism>
<dbReference type="CDD" id="cd00200">
    <property type="entry name" value="WD40"/>
    <property type="match status" value="1"/>
</dbReference>
<dbReference type="Pfam" id="PF08154">
    <property type="entry name" value="NLE"/>
    <property type="match status" value="1"/>
</dbReference>
<dbReference type="InterPro" id="IPR028599">
    <property type="entry name" value="WDR12/Ytm1"/>
</dbReference>
<dbReference type="Gene3D" id="2.130.10.10">
    <property type="entry name" value="YVTN repeat-like/Quinoprotein amine dehydrogenase"/>
    <property type="match status" value="1"/>
</dbReference>
<dbReference type="GO" id="GO:0043021">
    <property type="term" value="F:ribonucleoprotein complex binding"/>
    <property type="evidence" value="ECO:0007669"/>
    <property type="project" value="UniProtKB-UniRule"/>
</dbReference>
<dbReference type="InterPro" id="IPR036322">
    <property type="entry name" value="WD40_repeat_dom_sf"/>
</dbReference>
<dbReference type="HAMAP" id="MF_03029">
    <property type="entry name" value="WDR12"/>
    <property type="match status" value="1"/>
</dbReference>
<dbReference type="GO" id="GO:0000466">
    <property type="term" value="P:maturation of 5.8S rRNA from tricistronic rRNA transcript (SSU-rRNA, 5.8S rRNA, LSU-rRNA)"/>
    <property type="evidence" value="ECO:0007669"/>
    <property type="project" value="UniProtKB-UniRule"/>
</dbReference>
<feature type="repeat" description="WD" evidence="7">
    <location>
        <begin position="190"/>
        <end position="231"/>
    </location>
</feature>
<feature type="domain" description="NLE" evidence="8">
    <location>
        <begin position="11"/>
        <end position="73"/>
    </location>
</feature>
<sequence length="425" mass="47209">MSMAETELEQVQVRFTTQQQEYAITESAIFVPANFKRYGLSGIVNHLLGKDKPVPFDFLINGELLRTSVAQYLAANNLSTENVISIEYVESMLPPTPVSAFQHDDWISSVKGKHTSQLFLTGSYDSMVRLWNMSGECVATLEGHADAVKSVAFGSITDNEAVVFSSSLDQTVMAWTYSFLDSTYKVLYQCKGHKGAVESVAVDSSNTQFATASADSTLRVWATRDPSEEDSIEYLDTKNKKRRKTAGQDSHKIKTFSQTLNGHVGPVTSVIFDNNNSNTVYSGGWDHSVRMWDVEQQVNVTTKNCEKVVLDIAQSNQSKMIATGHGDKVIRIWDPRTDDSVAVNMTLPGHSNWVSSVSWSPNSEFTLCSGSYDSTVRIWDIRSKGSLFTIQEEDKSDKVFSVDWDGDKILSGGEDKKLNIHQAKI</sequence>
<dbReference type="PANTHER" id="PTHR19855">
    <property type="entry name" value="WD40 REPEAT PROTEIN 12, 37"/>
    <property type="match status" value="1"/>
</dbReference>
<dbReference type="SMART" id="SM00320">
    <property type="entry name" value="WD40"/>
    <property type="match status" value="7"/>
</dbReference>
<dbReference type="EMBL" id="JAEPQZ010000002">
    <property type="protein sequence ID" value="KAG2184954.1"/>
    <property type="molecule type" value="Genomic_DNA"/>
</dbReference>
<dbReference type="InterPro" id="IPR020472">
    <property type="entry name" value="WD40_PAC1"/>
</dbReference>
<comment type="function">
    <text evidence="6">Component of the NOP7 complex, which is required for maturation of the 25S and 5.8S ribosomal RNAs and formation of the 60S ribosome.</text>
</comment>
<dbReference type="PROSITE" id="PS50294">
    <property type="entry name" value="WD_REPEATS_REGION"/>
    <property type="match status" value="4"/>
</dbReference>
<dbReference type="PROSITE" id="PS00678">
    <property type="entry name" value="WD_REPEATS_1"/>
    <property type="match status" value="2"/>
</dbReference>